<comment type="caution">
    <text evidence="8">The sequence shown here is derived from an EMBL/GenBank/DDBJ whole genome shotgun (WGS) entry which is preliminary data.</text>
</comment>
<keyword evidence="5 7" id="KW-0548">Nucleotidyltransferase</keyword>
<dbReference type="Pfam" id="PF01128">
    <property type="entry name" value="IspD"/>
    <property type="match status" value="1"/>
</dbReference>
<comment type="catalytic activity">
    <reaction evidence="1 7">
        <text>2-C-methyl-D-erythritol 4-phosphate + CTP + H(+) = 4-CDP-2-C-methyl-D-erythritol + diphosphate</text>
        <dbReference type="Rhea" id="RHEA:13429"/>
        <dbReference type="ChEBI" id="CHEBI:15378"/>
        <dbReference type="ChEBI" id="CHEBI:33019"/>
        <dbReference type="ChEBI" id="CHEBI:37563"/>
        <dbReference type="ChEBI" id="CHEBI:57823"/>
        <dbReference type="ChEBI" id="CHEBI:58262"/>
        <dbReference type="EC" id="2.7.7.60"/>
    </reaction>
</comment>
<dbReference type="Gene3D" id="3.90.550.10">
    <property type="entry name" value="Spore Coat Polysaccharide Biosynthesis Protein SpsA, Chain A"/>
    <property type="match status" value="1"/>
</dbReference>
<comment type="similarity">
    <text evidence="3 7">Belongs to the IspD/TarI cytidylyltransferase family. IspD subfamily.</text>
</comment>
<evidence type="ECO:0000313" key="9">
    <source>
        <dbReference type="Proteomes" id="UP000678228"/>
    </source>
</evidence>
<dbReference type="InterPro" id="IPR029044">
    <property type="entry name" value="Nucleotide-diphossugar_trans"/>
</dbReference>
<dbReference type="RefSeq" id="WP_210599239.1">
    <property type="nucleotide sequence ID" value="NZ_JAGKSQ010000013.1"/>
</dbReference>
<sequence length="227" mass="25293">MDYSVVIVAAGQGKRMKAGKNKLLLPLRQEPVIIHTVRVFERDPSCRQIVLVTNQEEIELMKELIKQHQITKVIAFVIGGNERQHSVKNGIEAISGEGIVLIHDGARPFIHPKTIHILVKKASEQGAATVGVPVKDTIKRVTAGQVKHTLNRSELWAVQTPQAFSLPLLKMAHDKAEDVQFLGTDDASLIEWIGHDVVIVEGDYHNIKLTTPEDLVFAEAIMQEREK</sequence>
<feature type="site" description="Transition state stabilizer" evidence="7">
    <location>
        <position position="15"/>
    </location>
</feature>
<comment type="function">
    <text evidence="7">Catalyzes the formation of 4-diphosphocytidyl-2-C-methyl-D-erythritol from CTP and 2-C-methyl-D-erythritol 4-phosphate (MEP).</text>
</comment>
<evidence type="ECO:0000256" key="1">
    <source>
        <dbReference type="ARBA" id="ARBA00001282"/>
    </source>
</evidence>
<proteinExistence type="inferred from homology"/>
<organism evidence="8 9">
    <name type="scientific">Halalkalibacter suaedae</name>
    <dbReference type="NCBI Taxonomy" id="2822140"/>
    <lineage>
        <taxon>Bacteria</taxon>
        <taxon>Bacillati</taxon>
        <taxon>Bacillota</taxon>
        <taxon>Bacilli</taxon>
        <taxon>Bacillales</taxon>
        <taxon>Bacillaceae</taxon>
        <taxon>Halalkalibacter</taxon>
    </lineage>
</organism>
<gene>
    <name evidence="7" type="primary">ispD</name>
    <name evidence="8" type="ORF">J7W16_19950</name>
</gene>
<evidence type="ECO:0000256" key="5">
    <source>
        <dbReference type="ARBA" id="ARBA00022695"/>
    </source>
</evidence>
<dbReference type="GO" id="GO:0050518">
    <property type="term" value="F:2-C-methyl-D-erythritol 4-phosphate cytidylyltransferase activity"/>
    <property type="evidence" value="ECO:0007669"/>
    <property type="project" value="UniProtKB-UniRule"/>
</dbReference>
<evidence type="ECO:0000256" key="3">
    <source>
        <dbReference type="ARBA" id="ARBA00009789"/>
    </source>
</evidence>
<keyword evidence="9" id="KW-1185">Reference proteome</keyword>
<dbReference type="PANTHER" id="PTHR32125">
    <property type="entry name" value="2-C-METHYL-D-ERYTHRITOL 4-PHOSPHATE CYTIDYLYLTRANSFERASE, CHLOROPLASTIC"/>
    <property type="match status" value="1"/>
</dbReference>
<keyword evidence="4 7" id="KW-0808">Transferase</keyword>
<dbReference type="PANTHER" id="PTHR32125:SF4">
    <property type="entry name" value="2-C-METHYL-D-ERYTHRITOL 4-PHOSPHATE CYTIDYLYLTRANSFERASE, CHLOROPLASTIC"/>
    <property type="match status" value="1"/>
</dbReference>
<evidence type="ECO:0000256" key="7">
    <source>
        <dbReference type="HAMAP-Rule" id="MF_00108"/>
    </source>
</evidence>
<dbReference type="NCBIfam" id="TIGR00453">
    <property type="entry name" value="ispD"/>
    <property type="match status" value="1"/>
</dbReference>
<evidence type="ECO:0000313" key="8">
    <source>
        <dbReference type="EMBL" id="MBP3953382.1"/>
    </source>
</evidence>
<name>A0A941AQY6_9BACI</name>
<evidence type="ECO:0000256" key="2">
    <source>
        <dbReference type="ARBA" id="ARBA00004787"/>
    </source>
</evidence>
<dbReference type="SUPFAM" id="SSF53448">
    <property type="entry name" value="Nucleotide-diphospho-sugar transferases"/>
    <property type="match status" value="1"/>
</dbReference>
<dbReference type="CDD" id="cd02516">
    <property type="entry name" value="CDP-ME_synthetase"/>
    <property type="match status" value="1"/>
</dbReference>
<accession>A0A941AQY6</accession>
<dbReference type="InterPro" id="IPR034683">
    <property type="entry name" value="IspD/TarI"/>
</dbReference>
<dbReference type="InterPro" id="IPR001228">
    <property type="entry name" value="IspD"/>
</dbReference>
<dbReference type="HAMAP" id="MF_00108">
    <property type="entry name" value="IspD"/>
    <property type="match status" value="1"/>
</dbReference>
<dbReference type="InterPro" id="IPR018294">
    <property type="entry name" value="ISPD_synthase_CS"/>
</dbReference>
<dbReference type="EC" id="2.7.7.60" evidence="7"/>
<dbReference type="GO" id="GO:0019288">
    <property type="term" value="P:isopentenyl diphosphate biosynthetic process, methylerythritol 4-phosphate pathway"/>
    <property type="evidence" value="ECO:0007669"/>
    <property type="project" value="UniProtKB-UniRule"/>
</dbReference>
<feature type="site" description="Positions MEP for the nucleophilic attack" evidence="7">
    <location>
        <position position="152"/>
    </location>
</feature>
<keyword evidence="6 7" id="KW-0414">Isoprene biosynthesis</keyword>
<dbReference type="EMBL" id="JAGKSQ010000013">
    <property type="protein sequence ID" value="MBP3953382.1"/>
    <property type="molecule type" value="Genomic_DNA"/>
</dbReference>
<feature type="site" description="Positions MEP for the nucleophilic attack" evidence="7">
    <location>
        <position position="208"/>
    </location>
</feature>
<evidence type="ECO:0000256" key="6">
    <source>
        <dbReference type="ARBA" id="ARBA00023229"/>
    </source>
</evidence>
<comment type="pathway">
    <text evidence="2 7">Isoprenoid biosynthesis; isopentenyl diphosphate biosynthesis via DXP pathway; isopentenyl diphosphate from 1-deoxy-D-xylulose 5-phosphate: step 2/6.</text>
</comment>
<feature type="site" description="Transition state stabilizer" evidence="7">
    <location>
        <position position="22"/>
    </location>
</feature>
<protein>
    <recommendedName>
        <fullName evidence="7">2-C-methyl-D-erythritol 4-phosphate cytidylyltransferase</fullName>
        <ecNumber evidence="7">2.7.7.60</ecNumber>
    </recommendedName>
    <alternativeName>
        <fullName evidence="7">4-diphosphocytidyl-2C-methyl-D-erythritol synthase</fullName>
    </alternativeName>
    <alternativeName>
        <fullName evidence="7">MEP cytidylyltransferase</fullName>
        <shortName evidence="7">MCT</shortName>
    </alternativeName>
</protein>
<dbReference type="PROSITE" id="PS01295">
    <property type="entry name" value="ISPD"/>
    <property type="match status" value="1"/>
</dbReference>
<dbReference type="Proteomes" id="UP000678228">
    <property type="component" value="Unassembled WGS sequence"/>
</dbReference>
<evidence type="ECO:0000256" key="4">
    <source>
        <dbReference type="ARBA" id="ARBA00022679"/>
    </source>
</evidence>
<dbReference type="InterPro" id="IPR050088">
    <property type="entry name" value="IspD/TarI_cytidylyltransf_bact"/>
</dbReference>
<reference evidence="8" key="1">
    <citation type="submission" date="2021-03" db="EMBL/GenBank/DDBJ databases">
        <title>Bacillus suaedae sp. nov., isolated from Suaeda aralocaspica.</title>
        <authorList>
            <person name="Lei R.F.R."/>
        </authorList>
    </citation>
    <scope>NUCLEOTIDE SEQUENCE</scope>
    <source>
        <strain evidence="8">YZJH907-2</strain>
    </source>
</reference>
<dbReference type="FunFam" id="3.90.550.10:FF:000003">
    <property type="entry name" value="2-C-methyl-D-erythritol 4-phosphate cytidylyltransferase"/>
    <property type="match status" value="1"/>
</dbReference>
<dbReference type="AlphaFoldDB" id="A0A941AQY6"/>